<evidence type="ECO:0000313" key="1">
    <source>
        <dbReference type="EMBL" id="MFD1103680.1"/>
    </source>
</evidence>
<name>A0ABW3NX48_9SPHN</name>
<sequence>MTTDHMHRDMAEEVIRIGEEIEPQIDALMQSAFDRTMALTDLGDQRHHDALSLAFQLSAVMVAKATILLGDQYPHAEPVRIWTTAMTDLQLRTQQAMQVLIASRATGGSSVQ</sequence>
<accession>A0ABW3NX48</accession>
<proteinExistence type="predicted"/>
<dbReference type="EMBL" id="JBHTLS010000009">
    <property type="protein sequence ID" value="MFD1103680.1"/>
    <property type="molecule type" value="Genomic_DNA"/>
</dbReference>
<gene>
    <name evidence="1" type="ORF">ACFQ24_01945</name>
</gene>
<reference evidence="2" key="1">
    <citation type="journal article" date="2019" name="Int. J. Syst. Evol. Microbiol.">
        <title>The Global Catalogue of Microorganisms (GCM) 10K type strain sequencing project: providing services to taxonomists for standard genome sequencing and annotation.</title>
        <authorList>
            <consortium name="The Broad Institute Genomics Platform"/>
            <consortium name="The Broad Institute Genome Sequencing Center for Infectious Disease"/>
            <person name="Wu L."/>
            <person name="Ma J."/>
        </authorList>
    </citation>
    <scope>NUCLEOTIDE SEQUENCE [LARGE SCALE GENOMIC DNA]</scope>
    <source>
        <strain evidence="2">CCUG 54329</strain>
    </source>
</reference>
<comment type="caution">
    <text evidence="1">The sequence shown here is derived from an EMBL/GenBank/DDBJ whole genome shotgun (WGS) entry which is preliminary data.</text>
</comment>
<dbReference type="RefSeq" id="WP_380908673.1">
    <property type="nucleotide sequence ID" value="NZ_JBHTLS010000009.1"/>
</dbReference>
<keyword evidence="2" id="KW-1185">Reference proteome</keyword>
<protein>
    <submittedName>
        <fullName evidence="1">Uncharacterized protein</fullName>
    </submittedName>
</protein>
<evidence type="ECO:0000313" key="2">
    <source>
        <dbReference type="Proteomes" id="UP001597203"/>
    </source>
</evidence>
<dbReference type="Proteomes" id="UP001597203">
    <property type="component" value="Unassembled WGS sequence"/>
</dbReference>
<organism evidence="1 2">
    <name type="scientific">Sphingobium olei</name>
    <dbReference type="NCBI Taxonomy" id="420955"/>
    <lineage>
        <taxon>Bacteria</taxon>
        <taxon>Pseudomonadati</taxon>
        <taxon>Pseudomonadota</taxon>
        <taxon>Alphaproteobacteria</taxon>
        <taxon>Sphingomonadales</taxon>
        <taxon>Sphingomonadaceae</taxon>
        <taxon>Sphingobium</taxon>
    </lineage>
</organism>